<sequence>MIQKHLPTNGIVCSNSLRCLGICKCNNLEYLFEDIGCLKGLRSLWIYECPRLISLPHGVRNLSSLEDLGLISCKRLNLDLSIRSDKQDNHDELNSTWPHLRFLFIEELPQLVEFPQWLSQCSTNSSERLYLQNCSSLKALPESMEKLQVLGIEKCPGLSALPKDMDRLIFFRELLIIGCPKLSERCKQETDSSSEVINTTTPDLYQTGRQSPGSLRYYGLGLENGVYNRTRQLKDFDMTKEATGARRAIRRGFDANVTDNHLEIHLFWAAKGTCCVPVTGSYGPLISALSVTPVLLGIGPKPKTFTYAELKSGTKDFDVSNKLGEGGFGTVYKIAI</sequence>
<keyword evidence="2" id="KW-1185">Reference proteome</keyword>
<reference evidence="2" key="1">
    <citation type="journal article" date="2023" name="G3 (Bethesda)">
        <title>Genome assembly and association tests identify interacting loci associated with vigor, precocity, and sex in interspecific pistachio rootstocks.</title>
        <authorList>
            <person name="Palmer W."/>
            <person name="Jacygrad E."/>
            <person name="Sagayaradj S."/>
            <person name="Cavanaugh K."/>
            <person name="Han R."/>
            <person name="Bertier L."/>
            <person name="Beede B."/>
            <person name="Kafkas S."/>
            <person name="Golino D."/>
            <person name="Preece J."/>
            <person name="Michelmore R."/>
        </authorList>
    </citation>
    <scope>NUCLEOTIDE SEQUENCE [LARGE SCALE GENOMIC DNA]</scope>
</reference>
<organism evidence="1 2">
    <name type="scientific">Pistacia atlantica</name>
    <dbReference type="NCBI Taxonomy" id="434234"/>
    <lineage>
        <taxon>Eukaryota</taxon>
        <taxon>Viridiplantae</taxon>
        <taxon>Streptophyta</taxon>
        <taxon>Embryophyta</taxon>
        <taxon>Tracheophyta</taxon>
        <taxon>Spermatophyta</taxon>
        <taxon>Magnoliopsida</taxon>
        <taxon>eudicotyledons</taxon>
        <taxon>Gunneridae</taxon>
        <taxon>Pentapetalae</taxon>
        <taxon>rosids</taxon>
        <taxon>malvids</taxon>
        <taxon>Sapindales</taxon>
        <taxon>Anacardiaceae</taxon>
        <taxon>Pistacia</taxon>
    </lineage>
</organism>
<name>A0ACC1A245_9ROSI</name>
<protein>
    <submittedName>
        <fullName evidence="1">Uncharacterized protein</fullName>
    </submittedName>
</protein>
<accession>A0ACC1A245</accession>
<dbReference type="EMBL" id="CM047908">
    <property type="protein sequence ID" value="KAJ0081560.1"/>
    <property type="molecule type" value="Genomic_DNA"/>
</dbReference>
<proteinExistence type="predicted"/>
<evidence type="ECO:0000313" key="2">
    <source>
        <dbReference type="Proteomes" id="UP001164250"/>
    </source>
</evidence>
<gene>
    <name evidence="1" type="ORF">Patl1_11696</name>
</gene>
<comment type="caution">
    <text evidence="1">The sequence shown here is derived from an EMBL/GenBank/DDBJ whole genome shotgun (WGS) entry which is preliminary data.</text>
</comment>
<evidence type="ECO:0000313" key="1">
    <source>
        <dbReference type="EMBL" id="KAJ0081560.1"/>
    </source>
</evidence>
<dbReference type="Proteomes" id="UP001164250">
    <property type="component" value="Chromosome 12"/>
</dbReference>